<evidence type="ECO:0000313" key="2">
    <source>
        <dbReference type="EMBL" id="KAL2464872.1"/>
    </source>
</evidence>
<dbReference type="Proteomes" id="UP001604336">
    <property type="component" value="Unassembled WGS sequence"/>
</dbReference>
<gene>
    <name evidence="2" type="ORF">Adt_40723</name>
</gene>
<feature type="transmembrane region" description="Helical" evidence="1">
    <location>
        <begin position="42"/>
        <end position="63"/>
    </location>
</feature>
<proteinExistence type="predicted"/>
<keyword evidence="1" id="KW-0472">Membrane</keyword>
<evidence type="ECO:0000256" key="1">
    <source>
        <dbReference type="SAM" id="Phobius"/>
    </source>
</evidence>
<keyword evidence="1" id="KW-0812">Transmembrane</keyword>
<feature type="transmembrane region" description="Helical" evidence="1">
    <location>
        <begin position="7"/>
        <end position="30"/>
    </location>
</feature>
<evidence type="ECO:0000313" key="3">
    <source>
        <dbReference type="Proteomes" id="UP001604336"/>
    </source>
</evidence>
<dbReference type="EMBL" id="JBFOLK010000013">
    <property type="protein sequence ID" value="KAL2464872.1"/>
    <property type="molecule type" value="Genomic_DNA"/>
</dbReference>
<keyword evidence="3" id="KW-1185">Reference proteome</keyword>
<reference evidence="3" key="1">
    <citation type="submission" date="2024-07" db="EMBL/GenBank/DDBJ databases">
        <title>Two chromosome-level genome assemblies of Korean endemic species Abeliophyllum distichum and Forsythia ovata (Oleaceae).</title>
        <authorList>
            <person name="Jang H."/>
        </authorList>
    </citation>
    <scope>NUCLEOTIDE SEQUENCE [LARGE SCALE GENOMIC DNA]</scope>
</reference>
<protein>
    <submittedName>
        <fullName evidence="2">Uncharacterized protein</fullName>
    </submittedName>
</protein>
<dbReference type="AlphaFoldDB" id="A0ABD1PMJ1"/>
<name>A0ABD1PMJ1_9LAMI</name>
<sequence>MLRGCGFSFHITLVTTTITYIYFSTVLVFIDQWFGLGSLLGMLNAAIFTLLAFMCIYSCYLAAFTDPSWVLASFVPDVQGSNNPIHEIKRKYSLHMTVVHMGC</sequence>
<accession>A0ABD1PMJ1</accession>
<comment type="caution">
    <text evidence="2">The sequence shown here is derived from an EMBL/GenBank/DDBJ whole genome shotgun (WGS) entry which is preliminary data.</text>
</comment>
<keyword evidence="1" id="KW-1133">Transmembrane helix</keyword>
<organism evidence="2 3">
    <name type="scientific">Abeliophyllum distichum</name>
    <dbReference type="NCBI Taxonomy" id="126358"/>
    <lineage>
        <taxon>Eukaryota</taxon>
        <taxon>Viridiplantae</taxon>
        <taxon>Streptophyta</taxon>
        <taxon>Embryophyta</taxon>
        <taxon>Tracheophyta</taxon>
        <taxon>Spermatophyta</taxon>
        <taxon>Magnoliopsida</taxon>
        <taxon>eudicotyledons</taxon>
        <taxon>Gunneridae</taxon>
        <taxon>Pentapetalae</taxon>
        <taxon>asterids</taxon>
        <taxon>lamiids</taxon>
        <taxon>Lamiales</taxon>
        <taxon>Oleaceae</taxon>
        <taxon>Forsythieae</taxon>
        <taxon>Abeliophyllum</taxon>
    </lineage>
</organism>